<keyword evidence="3 10" id="KW-0547">Nucleotide-binding</keyword>
<dbReference type="PANTHER" id="PTHR13140">
    <property type="entry name" value="MYOSIN"/>
    <property type="match status" value="1"/>
</dbReference>
<keyword evidence="7 10" id="KW-0518">Myosin</keyword>
<dbReference type="CDD" id="cd01384">
    <property type="entry name" value="MYSc_Myo11"/>
    <property type="match status" value="1"/>
</dbReference>
<feature type="non-terminal residue" evidence="16">
    <location>
        <position position="1"/>
    </location>
</feature>
<dbReference type="Pfam" id="PF02736">
    <property type="entry name" value="Myosin_N"/>
    <property type="match status" value="1"/>
</dbReference>
<proteinExistence type="inferred from homology"/>
<dbReference type="Pfam" id="PF00612">
    <property type="entry name" value="IQ"/>
    <property type="match status" value="2"/>
</dbReference>
<dbReference type="InterPro" id="IPR002710">
    <property type="entry name" value="Dilute_dom"/>
</dbReference>
<dbReference type="Gene3D" id="1.20.120.720">
    <property type="entry name" value="Myosin VI head, motor domain, U50 subdomain"/>
    <property type="match status" value="1"/>
</dbReference>
<dbReference type="InterPro" id="IPR036961">
    <property type="entry name" value="Kinesin_motor_dom_sf"/>
</dbReference>
<dbReference type="InterPro" id="IPR000048">
    <property type="entry name" value="IQ_motif_EF-hand-BS"/>
</dbReference>
<keyword evidence="2" id="KW-0677">Repeat</keyword>
<comment type="similarity">
    <text evidence="1">Belongs to the TRAFAC class myosin-kinesin ATPase superfamily. Myosin family. Plant myosin class XI subfamily.</text>
</comment>
<dbReference type="PRINTS" id="PR00193">
    <property type="entry name" value="MYOSINHEAVY"/>
</dbReference>
<reference evidence="16 17" key="1">
    <citation type="journal article" date="2023" name="Life. Sci Alliance">
        <title>Evolutionary insights into 3D genome organization and epigenetic landscape of Vigna mungo.</title>
        <authorList>
            <person name="Junaid A."/>
            <person name="Singh B."/>
            <person name="Bhatia S."/>
        </authorList>
    </citation>
    <scope>NUCLEOTIDE SEQUENCE [LARGE SCALE GENOMIC DNA]</scope>
    <source>
        <strain evidence="16">Urdbean</strain>
    </source>
</reference>
<keyword evidence="17" id="KW-1185">Reference proteome</keyword>
<gene>
    <name evidence="16" type="ORF">V8G54_002523</name>
</gene>
<keyword evidence="4 10" id="KW-0067">ATP-binding</keyword>
<feature type="binding site" evidence="10">
    <location>
        <begin position="316"/>
        <end position="323"/>
    </location>
    <ligand>
        <name>ATP</name>
        <dbReference type="ChEBI" id="CHEBI:30616"/>
    </ligand>
</feature>
<dbReference type="GO" id="GO:0016459">
    <property type="term" value="C:myosin complex"/>
    <property type="evidence" value="ECO:0007669"/>
    <property type="project" value="UniProtKB-KW"/>
</dbReference>
<dbReference type="SMART" id="SM00242">
    <property type="entry name" value="MYSc"/>
    <property type="match status" value="1"/>
</dbReference>
<dbReference type="GO" id="GO:0051015">
    <property type="term" value="F:actin filament binding"/>
    <property type="evidence" value="ECO:0007669"/>
    <property type="project" value="TreeGrafter"/>
</dbReference>
<dbReference type="SMART" id="SM01132">
    <property type="entry name" value="DIL"/>
    <property type="match status" value="1"/>
</dbReference>
<dbReference type="GO" id="GO:0030048">
    <property type="term" value="P:actin filament-based movement"/>
    <property type="evidence" value="ECO:0007669"/>
    <property type="project" value="UniProtKB-ARBA"/>
</dbReference>
<dbReference type="SMART" id="SM00015">
    <property type="entry name" value="IQ"/>
    <property type="match status" value="4"/>
</dbReference>
<dbReference type="PROSITE" id="PS51456">
    <property type="entry name" value="MYOSIN_MOTOR"/>
    <property type="match status" value="1"/>
</dbReference>
<dbReference type="PROSITE" id="PS51844">
    <property type="entry name" value="SH3_LIKE"/>
    <property type="match status" value="1"/>
</dbReference>
<evidence type="ECO:0000259" key="13">
    <source>
        <dbReference type="PROSITE" id="PS51126"/>
    </source>
</evidence>
<dbReference type="Gene3D" id="1.10.10.820">
    <property type="match status" value="1"/>
</dbReference>
<evidence type="ECO:0000259" key="14">
    <source>
        <dbReference type="PROSITE" id="PS51456"/>
    </source>
</evidence>
<dbReference type="Gene3D" id="1.20.5.190">
    <property type="match status" value="2"/>
</dbReference>
<evidence type="ECO:0000256" key="11">
    <source>
        <dbReference type="SAM" id="Coils"/>
    </source>
</evidence>
<keyword evidence="9 10" id="KW-0009">Actin-binding</keyword>
<feature type="compositionally biased region" description="Low complexity" evidence="12">
    <location>
        <begin position="1466"/>
        <end position="1475"/>
    </location>
</feature>
<dbReference type="PROSITE" id="PS50096">
    <property type="entry name" value="IQ"/>
    <property type="match status" value="3"/>
</dbReference>
<dbReference type="InterPro" id="IPR001609">
    <property type="entry name" value="Myosin_head_motor_dom-like"/>
</dbReference>
<evidence type="ECO:0000256" key="7">
    <source>
        <dbReference type="ARBA" id="ARBA00023123"/>
    </source>
</evidence>
<evidence type="ECO:0000313" key="17">
    <source>
        <dbReference type="Proteomes" id="UP001374535"/>
    </source>
</evidence>
<evidence type="ECO:0000259" key="15">
    <source>
        <dbReference type="PROSITE" id="PS51844"/>
    </source>
</evidence>
<feature type="domain" description="Myosin motor" evidence="14">
    <location>
        <begin position="222"/>
        <end position="894"/>
    </location>
</feature>
<evidence type="ECO:0000256" key="6">
    <source>
        <dbReference type="ARBA" id="ARBA00023054"/>
    </source>
</evidence>
<dbReference type="InterPro" id="IPR036018">
    <property type="entry name" value="MYSc_Myo11"/>
</dbReference>
<dbReference type="GO" id="GO:0005524">
    <property type="term" value="F:ATP binding"/>
    <property type="evidence" value="ECO:0007669"/>
    <property type="project" value="UniProtKB-UniRule"/>
</dbReference>
<evidence type="ECO:0000256" key="4">
    <source>
        <dbReference type="ARBA" id="ARBA00022840"/>
    </source>
</evidence>
<feature type="region of interest" description="Disordered" evidence="12">
    <location>
        <begin position="1466"/>
        <end position="1509"/>
    </location>
</feature>
<feature type="coiled-coil region" evidence="11">
    <location>
        <begin position="999"/>
        <end position="1465"/>
    </location>
</feature>
<evidence type="ECO:0008006" key="18">
    <source>
        <dbReference type="Google" id="ProtNLM"/>
    </source>
</evidence>
<keyword evidence="8 10" id="KW-0505">Motor protein</keyword>
<accession>A0AAQ3S985</accession>
<evidence type="ECO:0000256" key="9">
    <source>
        <dbReference type="ARBA" id="ARBA00023203"/>
    </source>
</evidence>
<dbReference type="Gene3D" id="1.20.58.530">
    <property type="match status" value="1"/>
</dbReference>
<dbReference type="Gene3D" id="3.40.850.10">
    <property type="entry name" value="Kinesin motor domain"/>
    <property type="match status" value="1"/>
</dbReference>
<dbReference type="InterPro" id="IPR027417">
    <property type="entry name" value="P-loop_NTPase"/>
</dbReference>
<evidence type="ECO:0000256" key="2">
    <source>
        <dbReference type="ARBA" id="ARBA00022737"/>
    </source>
</evidence>
<dbReference type="SUPFAM" id="SSF52540">
    <property type="entry name" value="P-loop containing nucleoside triphosphate hydrolases"/>
    <property type="match status" value="1"/>
</dbReference>
<dbReference type="PROSITE" id="PS51126">
    <property type="entry name" value="DILUTE"/>
    <property type="match status" value="1"/>
</dbReference>
<evidence type="ECO:0000256" key="12">
    <source>
        <dbReference type="SAM" id="MobiDB-lite"/>
    </source>
</evidence>
<dbReference type="FunFam" id="1.10.10.820:FF:000001">
    <property type="entry name" value="Myosin heavy chain"/>
    <property type="match status" value="1"/>
</dbReference>
<dbReference type="FunFam" id="1.20.120.720:FF:000011">
    <property type="entry name" value="Myosin 2"/>
    <property type="match status" value="1"/>
</dbReference>
<dbReference type="GO" id="GO:0005516">
    <property type="term" value="F:calmodulin binding"/>
    <property type="evidence" value="ECO:0007669"/>
    <property type="project" value="UniProtKB-KW"/>
</dbReference>
<organism evidence="16 17">
    <name type="scientific">Vigna mungo</name>
    <name type="common">Black gram</name>
    <name type="synonym">Phaseolus mungo</name>
    <dbReference type="NCBI Taxonomy" id="3915"/>
    <lineage>
        <taxon>Eukaryota</taxon>
        <taxon>Viridiplantae</taxon>
        <taxon>Streptophyta</taxon>
        <taxon>Embryophyta</taxon>
        <taxon>Tracheophyta</taxon>
        <taxon>Spermatophyta</taxon>
        <taxon>Magnoliopsida</taxon>
        <taxon>eudicotyledons</taxon>
        <taxon>Gunneridae</taxon>
        <taxon>Pentapetalae</taxon>
        <taxon>rosids</taxon>
        <taxon>fabids</taxon>
        <taxon>Fabales</taxon>
        <taxon>Fabaceae</taxon>
        <taxon>Papilionoideae</taxon>
        <taxon>50 kb inversion clade</taxon>
        <taxon>NPAAA clade</taxon>
        <taxon>indigoferoid/millettioid clade</taxon>
        <taxon>Phaseoleae</taxon>
        <taxon>Vigna</taxon>
    </lineage>
</organism>
<dbReference type="PANTHER" id="PTHR13140:SF751">
    <property type="entry name" value="MYOSIN HEAVY CHAIN"/>
    <property type="match status" value="1"/>
</dbReference>
<dbReference type="Pfam" id="PF00063">
    <property type="entry name" value="Myosin_head"/>
    <property type="match status" value="1"/>
</dbReference>
<protein>
    <recommendedName>
        <fullName evidence="18">Myosin XI</fullName>
    </recommendedName>
</protein>
<evidence type="ECO:0000256" key="5">
    <source>
        <dbReference type="ARBA" id="ARBA00022860"/>
    </source>
</evidence>
<dbReference type="Gene3D" id="3.30.70.1590">
    <property type="match status" value="1"/>
</dbReference>
<feature type="domain" description="Dilute" evidence="13">
    <location>
        <begin position="1565"/>
        <end position="1816"/>
    </location>
</feature>
<dbReference type="FunFam" id="1.20.58.530:FF:000002">
    <property type="entry name" value="Class V myosin"/>
    <property type="match status" value="1"/>
</dbReference>
<dbReference type="Pfam" id="PF01843">
    <property type="entry name" value="DIL"/>
    <property type="match status" value="1"/>
</dbReference>
<feature type="region of interest" description="Actin-binding" evidence="10">
    <location>
        <begin position="775"/>
        <end position="797"/>
    </location>
</feature>
<dbReference type="GO" id="GO:0005737">
    <property type="term" value="C:cytoplasm"/>
    <property type="evidence" value="ECO:0007669"/>
    <property type="project" value="TreeGrafter"/>
</dbReference>
<dbReference type="GO" id="GO:0000146">
    <property type="term" value="F:microfilament motor activity"/>
    <property type="evidence" value="ECO:0007669"/>
    <property type="project" value="TreeGrafter"/>
</dbReference>
<dbReference type="InterPro" id="IPR004009">
    <property type="entry name" value="SH3_Myosin"/>
</dbReference>
<keyword evidence="5" id="KW-0112">Calmodulin-binding</keyword>
<sequence length="1870" mass="213898">KLASDIYISWPFLGMKIGRFKWESPRESGVAEEASQSRGFSQEDDPTYANPSSATISLYSLLLLLYHSFPSMSQANCLHNCHINHVLSDTYAVKSLPLQVYSRLGGYYGSSFADDDAWYGKKRIKGEDRLRTLSEIDHVKTLITCTKNLQDMALIILFNAQAGQLNLVVGSHIWVEDPELAWIDGEIQESKKDEVTILFESGTRVVSKSANMYPKDPEFPPAGVEDMTRLAYLHEPGVLQNLHIRYSINEIYTYTGNILIAVNPFQRLPHLTETSTMAKYKAAAFGEQSPHPFAIASSAYRKMINEEKSQSILVSGESGAGKTESTKMLMHYLAFLGGRAATEGRSVEQQVLESNPVLEAFGNAKTVRNNNSSRFGKFVEIQFDQKGRISGAAIRTYLLERSRVCQVSDPERNYHCFYMLCAAPKEESGKYKLGDPRKFHYLNQSNCIELDGLDDSKEYLATRRAMEVVGISGDEQDAIFRIVAAVLHLGNIEFIKGSEDELDSSQPKDEKSIYHLKTAAELLMCDEKSLEDSFCKRVMVTRGDTITKSLDPTAAALSRDALAKIVYSRLFDWIVCKINNTIGQDPDSTKLIGVLDIYGFESFKTNSFEQFCINLTNEKLQQHFNQHVFKMEQEEYTKEEINWSYIEFVDNQDVLDLIEKKPGGVIALLDEACMFPRSTHETFAEKLYQTFKDNKRFSKPKLSRTDFTINHYAGDVTYQTDFFLDKNKDYVVPEHAALLSASKCSFVSGLFPPLPEETTKSTKFSSIATQFKLQLQSLLETLNATEPHYIRCVKPNNLLKPGIFENNNVLQQLRCGGVMEAIRISCAGYPTRKSFDEFVQRFTILEPKVLKSCPDEVTACKRLLDRANLKDYQIGKTKVFLRAGQMAELDACRAEVLGMSASVIQRKVRTFLCRKHYVLLQLSAVELQRVAKGQLARRQYEYMRREAASIKIQKDCRMYISRKSYKTKYASAICIQTGMRGMAARNDLSFRRRTKAATIIQAAREAKALEEAKNNLEKQVKELASSLEEEKAMRWYYFTNILNVSVHCDIEEAKTRENEKLQQALQEKELRFQEIKEANTRETEKLQEALKEMELQFQEIKEAKTQETEKLQHALKEMELQFQEIKEGKGQETEKLQNALKEMELQFQEINESKTQETEKLQNALKEMELQFQEIQEAKTQETEKLQHALKEMELQLQETKAALIQEQEAAKKLADQNPSLQEKSVNDVDNELISKLTAENGQLKELVNSLEKKTLQEIPANVTDNELINKLTSENEHLKERINSLEKKTVQEFPVNLTDNELINKLTSENEHLKERINLTDNELINKLTSENEHLKERINSLEKKRVQEFPADVTENELINKLDFEKENVKELTNSLEKKTLQESPVNATDNEFISKLKKENEQLKEKIDETERKYEECNKISEERMNQIIETESKMIEIKTNMQRLEEKVSDMETENQVLRQQTLLSSSSSRRMSGKFSPATVPPVENGQAQQTSVPAKTFGSEDSKGRRSLMERHQESIDILFKCVTKDLGFCEGKPVAAFTLYNCLLHWKSFEAEKTSIFDRLIQIIGSEIEDPDKNDCMAYWLSNTSSLFFHLHRCLRVPTARKPPTPTSFFGRMTQGFRSSNSLSSSAFDVVHQVDAKYPALLFKQQLAAYVEKIYGIVRENFKADLTPLLSSCIKVPTVLVHKLFNQIFQYINVELFNSILLHEECCTFKHGEYIKSGLAELEGWCTEATEEYIGSSWDELKHATQAVKFLVAEKKEELSYDDLTNDLCPVLSAQQLYRICTLYSDDDDDKKQSVSTDVTTRLKLLMTDDADEDSKTYLLEDNSSHPIIVEEIPSSQDKSTPKVKPPAELLENANFQFLHDYY</sequence>
<evidence type="ECO:0000313" key="16">
    <source>
        <dbReference type="EMBL" id="WVZ23979.1"/>
    </source>
</evidence>
<evidence type="ECO:0000256" key="3">
    <source>
        <dbReference type="ARBA" id="ARBA00022741"/>
    </source>
</evidence>
<dbReference type="GO" id="GO:0016020">
    <property type="term" value="C:membrane"/>
    <property type="evidence" value="ECO:0007669"/>
    <property type="project" value="TreeGrafter"/>
</dbReference>
<name>A0AAQ3S985_VIGMU</name>
<dbReference type="EMBL" id="CP144700">
    <property type="protein sequence ID" value="WVZ23979.1"/>
    <property type="molecule type" value="Genomic_DNA"/>
</dbReference>
<evidence type="ECO:0000256" key="8">
    <source>
        <dbReference type="ARBA" id="ARBA00023175"/>
    </source>
</evidence>
<feature type="domain" description="Myosin N-terminal SH3-like" evidence="15">
    <location>
        <begin position="168"/>
        <end position="217"/>
    </location>
</feature>
<dbReference type="GO" id="GO:0007015">
    <property type="term" value="P:actin filament organization"/>
    <property type="evidence" value="ECO:0007669"/>
    <property type="project" value="TreeGrafter"/>
</dbReference>
<evidence type="ECO:0000256" key="1">
    <source>
        <dbReference type="ARBA" id="ARBA00008049"/>
    </source>
</evidence>
<evidence type="ECO:0000256" key="10">
    <source>
        <dbReference type="PROSITE-ProRule" id="PRU00782"/>
    </source>
</evidence>
<dbReference type="Proteomes" id="UP001374535">
    <property type="component" value="Chromosome 1"/>
</dbReference>
<keyword evidence="6 11" id="KW-0175">Coiled coil</keyword>
<dbReference type="FunFam" id="1.20.5.190:FF:000001">
    <property type="entry name" value="unconventional myosin-Va"/>
    <property type="match status" value="1"/>
</dbReference>